<feature type="region of interest" description="Disordered" evidence="1">
    <location>
        <begin position="71"/>
        <end position="90"/>
    </location>
</feature>
<dbReference type="STRING" id="177413.SAMN05660859_1655"/>
<sequence>MQDLHGSSLFGDVTGKPAETLSKKGFAEAIGVSAGRVSQMIAGGLPVEPNGRIHVARGKAWVAENVDPNRRRASLDGPASSASTPPALVSHRAVRDAAEAEIARLKAERMGRALIDRAATLRTIESRARFERDAWLGWVNRAAPDIASTTGADLAATVAVLDRLVRAQLNVLADLPLDKLGASDDDWQGDDA</sequence>
<organism evidence="2 3">
    <name type="scientific">Ancylobacter rudongensis</name>
    <dbReference type="NCBI Taxonomy" id="177413"/>
    <lineage>
        <taxon>Bacteria</taxon>
        <taxon>Pseudomonadati</taxon>
        <taxon>Pseudomonadota</taxon>
        <taxon>Alphaproteobacteria</taxon>
        <taxon>Hyphomicrobiales</taxon>
        <taxon>Xanthobacteraceae</taxon>
        <taxon>Ancylobacter</taxon>
    </lineage>
</organism>
<dbReference type="AlphaFoldDB" id="A0A1G4RHE9"/>
<protein>
    <recommendedName>
        <fullName evidence="4">Phage DNA packaging protein, Nu1 subunit of terminase</fullName>
    </recommendedName>
</protein>
<evidence type="ECO:0000256" key="1">
    <source>
        <dbReference type="SAM" id="MobiDB-lite"/>
    </source>
</evidence>
<reference evidence="3" key="1">
    <citation type="submission" date="2016-10" db="EMBL/GenBank/DDBJ databases">
        <authorList>
            <person name="Varghese N."/>
            <person name="Submissions S."/>
        </authorList>
    </citation>
    <scope>NUCLEOTIDE SEQUENCE [LARGE SCALE GENOMIC DNA]</scope>
    <source>
        <strain evidence="3">CGMCC 1.1761</strain>
    </source>
</reference>
<dbReference type="RefSeq" id="WP_091437813.1">
    <property type="nucleotide sequence ID" value="NZ_FMTP01000002.1"/>
</dbReference>
<evidence type="ECO:0000313" key="3">
    <source>
        <dbReference type="Proteomes" id="UP000198889"/>
    </source>
</evidence>
<accession>A0A1G4RHE9</accession>
<name>A0A1G4RHE9_9HYPH</name>
<evidence type="ECO:0008006" key="4">
    <source>
        <dbReference type="Google" id="ProtNLM"/>
    </source>
</evidence>
<gene>
    <name evidence="2" type="ORF">SAMN05660859_1655</name>
</gene>
<keyword evidence="3" id="KW-1185">Reference proteome</keyword>
<dbReference type="Proteomes" id="UP000198889">
    <property type="component" value="Unassembled WGS sequence"/>
</dbReference>
<evidence type="ECO:0000313" key="2">
    <source>
        <dbReference type="EMBL" id="SCW56294.1"/>
    </source>
</evidence>
<proteinExistence type="predicted"/>
<dbReference type="EMBL" id="FMTP01000002">
    <property type="protein sequence ID" value="SCW56294.1"/>
    <property type="molecule type" value="Genomic_DNA"/>
</dbReference>